<dbReference type="OrthoDB" id="9804023at2"/>
<evidence type="ECO:0000313" key="2">
    <source>
        <dbReference type="EMBL" id="SFR16374.1"/>
    </source>
</evidence>
<keyword evidence="3" id="KW-1185">Reference proteome</keyword>
<accession>A0A1I6EF58</accession>
<keyword evidence="2" id="KW-0378">Hydrolase</keyword>
<proteinExistence type="predicted"/>
<dbReference type="PANTHER" id="PTHR33490">
    <property type="entry name" value="BLR5614 PROTEIN-RELATED"/>
    <property type="match status" value="1"/>
</dbReference>
<protein>
    <submittedName>
        <fullName evidence="2">Transglutaminase-like enzyme, putative cysteine protease</fullName>
    </submittedName>
</protein>
<dbReference type="RefSeq" id="WP_092081820.1">
    <property type="nucleotide sequence ID" value="NZ_FOYI01000011.1"/>
</dbReference>
<dbReference type="InterPro" id="IPR002931">
    <property type="entry name" value="Transglutaminase-like"/>
</dbReference>
<dbReference type="EMBL" id="FOYI01000011">
    <property type="protein sequence ID" value="SFR16374.1"/>
    <property type="molecule type" value="Genomic_DNA"/>
</dbReference>
<dbReference type="GO" id="GO:0006508">
    <property type="term" value="P:proteolysis"/>
    <property type="evidence" value="ECO:0007669"/>
    <property type="project" value="UniProtKB-KW"/>
</dbReference>
<dbReference type="PANTHER" id="PTHR33490:SF6">
    <property type="entry name" value="SLL1049 PROTEIN"/>
    <property type="match status" value="1"/>
</dbReference>
<gene>
    <name evidence="2" type="ORF">SAMN04515673_11137</name>
</gene>
<dbReference type="SUPFAM" id="SSF54001">
    <property type="entry name" value="Cysteine proteinases"/>
    <property type="match status" value="1"/>
</dbReference>
<dbReference type="InterPro" id="IPR013589">
    <property type="entry name" value="Bac_transglu_N"/>
</dbReference>
<evidence type="ECO:0000259" key="1">
    <source>
        <dbReference type="SMART" id="SM00460"/>
    </source>
</evidence>
<dbReference type="Proteomes" id="UP000199302">
    <property type="component" value="Unassembled WGS sequence"/>
</dbReference>
<dbReference type="AlphaFoldDB" id="A0A1I6EF58"/>
<dbReference type="Gene3D" id="3.10.620.30">
    <property type="match status" value="1"/>
</dbReference>
<feature type="domain" description="Transglutaminase-like" evidence="1">
    <location>
        <begin position="161"/>
        <end position="226"/>
    </location>
</feature>
<name>A0A1I6EF58_9RHOB</name>
<dbReference type="GO" id="GO:0008233">
    <property type="term" value="F:peptidase activity"/>
    <property type="evidence" value="ECO:0007669"/>
    <property type="project" value="UniProtKB-KW"/>
</dbReference>
<evidence type="ECO:0000313" key="3">
    <source>
        <dbReference type="Proteomes" id="UP000199302"/>
    </source>
</evidence>
<dbReference type="Pfam" id="PF01841">
    <property type="entry name" value="Transglut_core"/>
    <property type="match status" value="1"/>
</dbReference>
<reference evidence="2 3" key="1">
    <citation type="submission" date="2016-10" db="EMBL/GenBank/DDBJ databases">
        <authorList>
            <person name="de Groot N.N."/>
        </authorList>
    </citation>
    <scope>NUCLEOTIDE SEQUENCE [LARGE SCALE GENOMIC DNA]</scope>
    <source>
        <strain evidence="3">KMM 9023,NRIC 0796,JCM 17311,KCTC 23692</strain>
    </source>
</reference>
<organism evidence="2 3">
    <name type="scientific">Poseidonocella sedimentorum</name>
    <dbReference type="NCBI Taxonomy" id="871652"/>
    <lineage>
        <taxon>Bacteria</taxon>
        <taxon>Pseudomonadati</taxon>
        <taxon>Pseudomonadota</taxon>
        <taxon>Alphaproteobacteria</taxon>
        <taxon>Rhodobacterales</taxon>
        <taxon>Roseobacteraceae</taxon>
        <taxon>Poseidonocella</taxon>
    </lineage>
</organism>
<keyword evidence="2" id="KW-0645">Protease</keyword>
<sequence>MKLRIEHETRYRFDAPVRGVIQAHRLWPGSFEGQNVLSWKVDTDGGVVGASYCDAAGDRISTVTWRTPVEEFAITVSGLVETADTSGVLRGFKERSVPAAYLRHTQQTYPDAALRTLCEEALEGMEEAGPLDRAHKLAACVAEAIEYALGETEPHTTAAEALALGKGVCQDHAHTLIALCHIAGIPARYVSGYLHAREDGAPHEASHAWAEVFIGGLGWVGFDAANGCCPDERYVRLGSGLDSLYAAPIRGIASGAASEDLNVRVTVAAQEQFQQQ</sequence>
<dbReference type="Pfam" id="PF08379">
    <property type="entry name" value="Bact_transglu_N"/>
    <property type="match status" value="1"/>
</dbReference>
<dbReference type="STRING" id="871652.SAMN04515673_11137"/>
<dbReference type="SMART" id="SM00460">
    <property type="entry name" value="TGc"/>
    <property type="match status" value="1"/>
</dbReference>
<dbReference type="InterPro" id="IPR038765">
    <property type="entry name" value="Papain-like_cys_pep_sf"/>
</dbReference>